<dbReference type="SUPFAM" id="SSF88946">
    <property type="entry name" value="Sigma2 domain of RNA polymerase sigma factors"/>
    <property type="match status" value="1"/>
</dbReference>
<organism evidence="9 10">
    <name type="scientific">Mesorhizobium dulcispinae</name>
    <dbReference type="NCBI Taxonomy" id="3072316"/>
    <lineage>
        <taxon>Bacteria</taxon>
        <taxon>Pseudomonadati</taxon>
        <taxon>Pseudomonadota</taxon>
        <taxon>Alphaproteobacteria</taxon>
        <taxon>Hyphomicrobiales</taxon>
        <taxon>Phyllobacteriaceae</taxon>
        <taxon>Mesorhizobium</taxon>
    </lineage>
</organism>
<dbReference type="InterPro" id="IPR013325">
    <property type="entry name" value="RNA_pol_sigma_r2"/>
</dbReference>
<keyword evidence="3 6" id="KW-0731">Sigma factor</keyword>
<evidence type="ECO:0000256" key="1">
    <source>
        <dbReference type="ARBA" id="ARBA00010641"/>
    </source>
</evidence>
<accession>A0ABU4XKH5</accession>
<dbReference type="InterPro" id="IPR014284">
    <property type="entry name" value="RNA_pol_sigma-70_dom"/>
</dbReference>
<sequence length="234" mass="26174">MRQSALQAAAISAADAIASDMALVRRALAREAGAFRSIIKTHNQRLYRIARGVVRNDAEAEDIVQEAYMRAFASLDAFRGDASLATWLTRIVINEALGRLRKKKRIVAMPENPEAQIIRFPLNPSDLNPGDDPERTMAQRQILRLVERATDSLPDVYRTVFVARVIEGLSIEETADLLGIRPETVKTRLHRARSLVRKALDDEIGPVLLDAFPFAGRRCERLTEAVMKRLGFGD</sequence>
<dbReference type="Pfam" id="PF04542">
    <property type="entry name" value="Sigma70_r2"/>
    <property type="match status" value="1"/>
</dbReference>
<dbReference type="RefSeq" id="WP_320264203.1">
    <property type="nucleotide sequence ID" value="NZ_JAVIIX010000017.1"/>
</dbReference>
<dbReference type="InterPro" id="IPR007627">
    <property type="entry name" value="RNA_pol_sigma70_r2"/>
</dbReference>
<dbReference type="InterPro" id="IPR039425">
    <property type="entry name" value="RNA_pol_sigma-70-like"/>
</dbReference>
<keyword evidence="4 6" id="KW-0238">DNA-binding</keyword>
<evidence type="ECO:0000259" key="8">
    <source>
        <dbReference type="Pfam" id="PF08281"/>
    </source>
</evidence>
<feature type="domain" description="RNA polymerase sigma-70 region 2" evidence="7">
    <location>
        <begin position="39"/>
        <end position="105"/>
    </location>
</feature>
<dbReference type="NCBIfam" id="NF008888">
    <property type="entry name" value="PRK11922.1"/>
    <property type="match status" value="1"/>
</dbReference>
<keyword evidence="2 6" id="KW-0805">Transcription regulation</keyword>
<evidence type="ECO:0000256" key="2">
    <source>
        <dbReference type="ARBA" id="ARBA00023015"/>
    </source>
</evidence>
<dbReference type="CDD" id="cd06171">
    <property type="entry name" value="Sigma70_r4"/>
    <property type="match status" value="1"/>
</dbReference>
<protein>
    <recommendedName>
        <fullName evidence="6">RNA polymerase sigma factor</fullName>
    </recommendedName>
</protein>
<gene>
    <name evidence="9" type="ORF">RFM27_24410</name>
</gene>
<evidence type="ECO:0000256" key="5">
    <source>
        <dbReference type="ARBA" id="ARBA00023163"/>
    </source>
</evidence>
<dbReference type="Gene3D" id="1.10.10.10">
    <property type="entry name" value="Winged helix-like DNA-binding domain superfamily/Winged helix DNA-binding domain"/>
    <property type="match status" value="1"/>
</dbReference>
<dbReference type="InterPro" id="IPR013249">
    <property type="entry name" value="RNA_pol_sigma70_r4_t2"/>
</dbReference>
<dbReference type="InterPro" id="IPR000838">
    <property type="entry name" value="RNA_pol_sigma70_ECF_CS"/>
</dbReference>
<evidence type="ECO:0000256" key="6">
    <source>
        <dbReference type="RuleBase" id="RU000716"/>
    </source>
</evidence>
<evidence type="ECO:0000313" key="9">
    <source>
        <dbReference type="EMBL" id="MDX8475242.1"/>
    </source>
</evidence>
<dbReference type="NCBIfam" id="TIGR02937">
    <property type="entry name" value="sigma70-ECF"/>
    <property type="match status" value="1"/>
</dbReference>
<dbReference type="Pfam" id="PF08281">
    <property type="entry name" value="Sigma70_r4_2"/>
    <property type="match status" value="1"/>
</dbReference>
<evidence type="ECO:0000256" key="3">
    <source>
        <dbReference type="ARBA" id="ARBA00023082"/>
    </source>
</evidence>
<dbReference type="PROSITE" id="PS01063">
    <property type="entry name" value="SIGMA70_ECF"/>
    <property type="match status" value="1"/>
</dbReference>
<comment type="similarity">
    <text evidence="1 6">Belongs to the sigma-70 factor family. ECF subfamily.</text>
</comment>
<evidence type="ECO:0000256" key="4">
    <source>
        <dbReference type="ARBA" id="ARBA00023125"/>
    </source>
</evidence>
<dbReference type="SUPFAM" id="SSF88659">
    <property type="entry name" value="Sigma3 and sigma4 domains of RNA polymerase sigma factors"/>
    <property type="match status" value="1"/>
</dbReference>
<dbReference type="PANTHER" id="PTHR43133">
    <property type="entry name" value="RNA POLYMERASE ECF-TYPE SIGMA FACTO"/>
    <property type="match status" value="1"/>
</dbReference>
<dbReference type="InterPro" id="IPR013324">
    <property type="entry name" value="RNA_pol_sigma_r3/r4-like"/>
</dbReference>
<proteinExistence type="inferred from homology"/>
<reference evidence="9 10" key="1">
    <citation type="submission" date="2023-08" db="EMBL/GenBank/DDBJ databases">
        <title>Implementing the SeqCode for naming new Mesorhizobium species isolated from Vachellia karroo root nodules.</title>
        <authorList>
            <person name="Van Lill M."/>
        </authorList>
    </citation>
    <scope>NUCLEOTIDE SEQUENCE [LARGE SCALE GENOMIC DNA]</scope>
    <source>
        <strain evidence="9 10">VK23A</strain>
    </source>
</reference>
<dbReference type="PANTHER" id="PTHR43133:SF51">
    <property type="entry name" value="RNA POLYMERASE SIGMA FACTOR"/>
    <property type="match status" value="1"/>
</dbReference>
<comment type="caution">
    <text evidence="9">The sequence shown here is derived from an EMBL/GenBank/DDBJ whole genome shotgun (WGS) entry which is preliminary data.</text>
</comment>
<feature type="domain" description="RNA polymerase sigma factor 70 region 4 type 2" evidence="8">
    <location>
        <begin position="144"/>
        <end position="194"/>
    </location>
</feature>
<dbReference type="Gene3D" id="1.10.1740.10">
    <property type="match status" value="1"/>
</dbReference>
<keyword evidence="10" id="KW-1185">Reference proteome</keyword>
<evidence type="ECO:0000259" key="7">
    <source>
        <dbReference type="Pfam" id="PF04542"/>
    </source>
</evidence>
<keyword evidence="5 6" id="KW-0804">Transcription</keyword>
<evidence type="ECO:0000313" key="10">
    <source>
        <dbReference type="Proteomes" id="UP001271780"/>
    </source>
</evidence>
<dbReference type="InterPro" id="IPR036388">
    <property type="entry name" value="WH-like_DNA-bd_sf"/>
</dbReference>
<dbReference type="Proteomes" id="UP001271780">
    <property type="component" value="Unassembled WGS sequence"/>
</dbReference>
<dbReference type="EMBL" id="JAVIIZ010000018">
    <property type="protein sequence ID" value="MDX8475242.1"/>
    <property type="molecule type" value="Genomic_DNA"/>
</dbReference>
<name>A0ABU4XKH5_9HYPH</name>